<reference evidence="3 4" key="1">
    <citation type="submission" date="2016-10" db="EMBL/GenBank/DDBJ databases">
        <authorList>
            <person name="Varghese N."/>
            <person name="Submissions S."/>
        </authorList>
    </citation>
    <scope>NUCLEOTIDE SEQUENCE [LARGE SCALE GENOMIC DNA]</scope>
    <source>
        <strain evidence="3 4">WCC6</strain>
    </source>
</reference>
<dbReference type="PANTHER" id="PTHR11647:SF1">
    <property type="entry name" value="COLLAPSIN RESPONSE MEDIATOR PROTEIN"/>
    <property type="match status" value="1"/>
</dbReference>
<feature type="domain" description="Amidohydrolase-related" evidence="2">
    <location>
        <begin position="336"/>
        <end position="511"/>
    </location>
</feature>
<organism evidence="3 4">
    <name type="scientific">Acidaminococcus fermentans</name>
    <dbReference type="NCBI Taxonomy" id="905"/>
    <lineage>
        <taxon>Bacteria</taxon>
        <taxon>Bacillati</taxon>
        <taxon>Bacillota</taxon>
        <taxon>Negativicutes</taxon>
        <taxon>Acidaminococcales</taxon>
        <taxon>Acidaminococcaceae</taxon>
        <taxon>Acidaminococcus</taxon>
    </lineage>
</organism>
<dbReference type="Gene3D" id="2.30.40.10">
    <property type="entry name" value="Urease, subunit C, domain 1"/>
    <property type="match status" value="1"/>
</dbReference>
<dbReference type="InterPro" id="IPR050378">
    <property type="entry name" value="Metallo-dep_Hydrolases_sf"/>
</dbReference>
<dbReference type="InterPro" id="IPR032466">
    <property type="entry name" value="Metal_Hydrolase"/>
</dbReference>
<dbReference type="InterPro" id="IPR023100">
    <property type="entry name" value="D-aminoacylase_insert_dom_sf"/>
</dbReference>
<dbReference type="InterPro" id="IPR006680">
    <property type="entry name" value="Amidohydro-rel"/>
</dbReference>
<dbReference type="Proteomes" id="UP000182379">
    <property type="component" value="Unassembled WGS sequence"/>
</dbReference>
<dbReference type="SUPFAM" id="SSF51338">
    <property type="entry name" value="Composite domain of metallo-dependent hydrolases"/>
    <property type="match status" value="1"/>
</dbReference>
<name>A0A1H3B064_ACIFE</name>
<protein>
    <submittedName>
        <fullName evidence="3">N-acyl-D-amino-acid deacylase</fullName>
    </submittedName>
</protein>
<evidence type="ECO:0000313" key="4">
    <source>
        <dbReference type="Proteomes" id="UP000182379"/>
    </source>
</evidence>
<proteinExistence type="predicted"/>
<gene>
    <name evidence="3" type="ORF">SAMN05216495_1262</name>
</gene>
<dbReference type="InterPro" id="IPR011059">
    <property type="entry name" value="Metal-dep_hydrolase_composite"/>
</dbReference>
<dbReference type="Gene3D" id="3.30.1490.130">
    <property type="entry name" value="D-aminoacylase. Domain 3"/>
    <property type="match status" value="1"/>
</dbReference>
<dbReference type="RefSeq" id="WP_074708487.1">
    <property type="nucleotide sequence ID" value="NZ_FNOP01000026.1"/>
</dbReference>
<dbReference type="Gene3D" id="3.20.20.140">
    <property type="entry name" value="Metal-dependent hydrolases"/>
    <property type="match status" value="1"/>
</dbReference>
<dbReference type="EMBL" id="FNOP01000026">
    <property type="protein sequence ID" value="SDX35346.1"/>
    <property type="molecule type" value="Genomic_DNA"/>
</dbReference>
<dbReference type="PANTHER" id="PTHR11647">
    <property type="entry name" value="HYDRANTOINASE/DIHYDROPYRIMIDINASE FAMILY MEMBER"/>
    <property type="match status" value="1"/>
</dbReference>
<sequence>MLDLLIKNGTVVDGTGSPEYQADIGIKGEMISQIASKIGEPAKETIDAGGYVVSPGFIDIHSHSDLTPFFSEYHMDSKVCQGITLEIIGNCGISNLPVNSTCRTEIKEFIGAGLELPLGDLALQDDDVLDYVHHVAQSPHATDLGVLIGHGTLRGNVVGFEMRPPSSDELKLMGDLLEKELSQGAFGMSLGLIYPPSSYGNLEEFVYLAKILKKHEAILSVHMRSESTKIFEAVEEMLEVTRQSGVHLEISHLKLIGKPQWGKAEQLLKMIQDGQAEGLDITCDQYPYTATSTNLAALVPGWAQSGGYEEMCDRLANPEPRLLQEMGNEMERRGGADKILVVSTKGAFPDYDGKSLKKISEKMDEEPVQAAAKLLTSTGGGVPCCYFCLDEGDMLKIMQQPFVSVGSDGYSMPYDNSLIEGNPHPRNFGTFPRYLQTVREHHLLPLHKAVYKITGLPADILGLKKLGRIKENYLASLVIFDGKKIKDESTYLDSKKQPTGIQDVIIRGTTVVHHGVRNEMKVGKVLLHND</sequence>
<dbReference type="AlphaFoldDB" id="A0A1H3B064"/>
<accession>A0A1H3B064</accession>
<comment type="caution">
    <text evidence="3">The sequence shown here is derived from an EMBL/GenBank/DDBJ whole genome shotgun (WGS) entry which is preliminary data.</text>
</comment>
<dbReference type="SUPFAM" id="SSF51556">
    <property type="entry name" value="Metallo-dependent hydrolases"/>
    <property type="match status" value="1"/>
</dbReference>
<dbReference type="CDD" id="cd01297">
    <property type="entry name" value="D-aminoacylase"/>
    <property type="match status" value="1"/>
</dbReference>
<evidence type="ECO:0000256" key="1">
    <source>
        <dbReference type="ARBA" id="ARBA00001947"/>
    </source>
</evidence>
<dbReference type="Pfam" id="PF01979">
    <property type="entry name" value="Amidohydro_1"/>
    <property type="match status" value="1"/>
</dbReference>
<comment type="cofactor">
    <cofactor evidence="1">
        <name>Zn(2+)</name>
        <dbReference type="ChEBI" id="CHEBI:29105"/>
    </cofactor>
</comment>
<dbReference type="GO" id="GO:0016811">
    <property type="term" value="F:hydrolase activity, acting on carbon-nitrogen (but not peptide) bonds, in linear amides"/>
    <property type="evidence" value="ECO:0007669"/>
    <property type="project" value="InterPro"/>
</dbReference>
<evidence type="ECO:0000313" key="3">
    <source>
        <dbReference type="EMBL" id="SDX35346.1"/>
    </source>
</evidence>
<evidence type="ECO:0000259" key="2">
    <source>
        <dbReference type="Pfam" id="PF01979"/>
    </source>
</evidence>